<dbReference type="Pfam" id="PF02944">
    <property type="entry name" value="BESS"/>
    <property type="match status" value="1"/>
</dbReference>
<evidence type="ECO:0000256" key="1">
    <source>
        <dbReference type="PROSITE-ProRule" id="PRU00371"/>
    </source>
</evidence>
<gene>
    <name evidence="4" type="ORF">MEUPH1_LOCUS6105</name>
</gene>
<dbReference type="PANTHER" id="PTHR12243:SF67">
    <property type="entry name" value="COREPRESSOR OF PANGOLIN, ISOFORM A-RELATED"/>
    <property type="match status" value="1"/>
</dbReference>
<dbReference type="PROSITE" id="PS51031">
    <property type="entry name" value="BESS"/>
    <property type="match status" value="1"/>
</dbReference>
<reference evidence="4 5" key="1">
    <citation type="submission" date="2023-01" db="EMBL/GenBank/DDBJ databases">
        <authorList>
            <person name="Whitehead M."/>
        </authorList>
    </citation>
    <scope>NUCLEOTIDE SEQUENCE [LARGE SCALE GENOMIC DNA]</scope>
</reference>
<proteinExistence type="predicted"/>
<dbReference type="InterPro" id="IPR006578">
    <property type="entry name" value="MADF-dom"/>
</dbReference>
<dbReference type="GO" id="GO:0005634">
    <property type="term" value="C:nucleus"/>
    <property type="evidence" value="ECO:0007669"/>
    <property type="project" value="UniProtKB-SubCell"/>
</dbReference>
<dbReference type="SMART" id="SM00595">
    <property type="entry name" value="MADF"/>
    <property type="match status" value="1"/>
</dbReference>
<comment type="subcellular location">
    <subcellularLocation>
        <location evidence="1">Nucleus</location>
    </subcellularLocation>
</comment>
<organism evidence="4 5">
    <name type="scientific">Macrosiphum euphorbiae</name>
    <name type="common">potato aphid</name>
    <dbReference type="NCBI Taxonomy" id="13131"/>
    <lineage>
        <taxon>Eukaryota</taxon>
        <taxon>Metazoa</taxon>
        <taxon>Ecdysozoa</taxon>
        <taxon>Arthropoda</taxon>
        <taxon>Hexapoda</taxon>
        <taxon>Insecta</taxon>
        <taxon>Pterygota</taxon>
        <taxon>Neoptera</taxon>
        <taxon>Paraneoptera</taxon>
        <taxon>Hemiptera</taxon>
        <taxon>Sternorrhyncha</taxon>
        <taxon>Aphidomorpha</taxon>
        <taxon>Aphidoidea</taxon>
        <taxon>Aphididae</taxon>
        <taxon>Macrosiphini</taxon>
        <taxon>Macrosiphum</taxon>
    </lineage>
</organism>
<evidence type="ECO:0008006" key="6">
    <source>
        <dbReference type="Google" id="ProtNLM"/>
    </source>
</evidence>
<dbReference type="EMBL" id="CARXXK010000001">
    <property type="protein sequence ID" value="CAI6349560.1"/>
    <property type="molecule type" value="Genomic_DNA"/>
</dbReference>
<sequence length="304" mass="34699">MSSTLVVSEQIAAAVFVQEAIWNPRHPDHKNRTKIQKCWSNVEKDLNMNVLTLKSKWKNIRDYYRAELKKVSSGRSGAGADEVTSSTWPLFPCLNYLKDTMETRPRTTNLTNLKSASNSVENAPQDTSGDFSHLNVDENSEEEICEDDNDIIQSTGSIVREKPMYTSKISKKSKTSMTNFRQELLNLEAKKIKLLQNEEKDDEDLMFLKSLLPDLKSLSRPQKIRTKIKFQEILYNEVMNIKPATSTSTLYSSTPASVSTQSSVSNDDSHWQPWQEINFDANNQFLNCQTEPLKEQGTIYVDIN</sequence>
<dbReference type="Proteomes" id="UP001160148">
    <property type="component" value="Unassembled WGS sequence"/>
</dbReference>
<dbReference type="InterPro" id="IPR039353">
    <property type="entry name" value="TF_Adf1"/>
</dbReference>
<dbReference type="Pfam" id="PF10545">
    <property type="entry name" value="MADF_DNA_bdg"/>
    <property type="match status" value="1"/>
</dbReference>
<evidence type="ECO:0000259" key="3">
    <source>
        <dbReference type="PROSITE" id="PS51031"/>
    </source>
</evidence>
<keyword evidence="1" id="KW-0539">Nucleus</keyword>
<protein>
    <recommendedName>
        <fullName evidence="6">MADF domain-containing protein</fullName>
    </recommendedName>
</protein>
<dbReference type="InterPro" id="IPR004210">
    <property type="entry name" value="BESS_motif"/>
</dbReference>
<comment type="caution">
    <text evidence="4">The sequence shown here is derived from an EMBL/GenBank/DDBJ whole genome shotgun (WGS) entry which is preliminary data.</text>
</comment>
<dbReference type="AlphaFoldDB" id="A0AAV0W0L8"/>
<evidence type="ECO:0000313" key="4">
    <source>
        <dbReference type="EMBL" id="CAI6349560.1"/>
    </source>
</evidence>
<name>A0AAV0W0L8_9HEMI</name>
<feature type="domain" description="MADF" evidence="2">
    <location>
        <begin position="10"/>
        <end position="102"/>
    </location>
</feature>
<feature type="domain" description="BESS" evidence="3">
    <location>
        <begin position="201"/>
        <end position="240"/>
    </location>
</feature>
<dbReference type="GO" id="GO:0003677">
    <property type="term" value="F:DNA binding"/>
    <property type="evidence" value="ECO:0007669"/>
    <property type="project" value="InterPro"/>
</dbReference>
<dbReference type="PROSITE" id="PS51029">
    <property type="entry name" value="MADF"/>
    <property type="match status" value="1"/>
</dbReference>
<accession>A0AAV0W0L8</accession>
<evidence type="ECO:0000313" key="5">
    <source>
        <dbReference type="Proteomes" id="UP001160148"/>
    </source>
</evidence>
<evidence type="ECO:0000259" key="2">
    <source>
        <dbReference type="PROSITE" id="PS51029"/>
    </source>
</evidence>
<dbReference type="PANTHER" id="PTHR12243">
    <property type="entry name" value="MADF DOMAIN TRANSCRIPTION FACTOR"/>
    <property type="match status" value="1"/>
</dbReference>
<keyword evidence="5" id="KW-1185">Reference proteome</keyword>